<evidence type="ECO:0000313" key="2">
    <source>
        <dbReference type="EMBL" id="KAL0109754.1"/>
    </source>
</evidence>
<dbReference type="EMBL" id="JADYXP020000014">
    <property type="protein sequence ID" value="KAL0109754.1"/>
    <property type="molecule type" value="Genomic_DNA"/>
</dbReference>
<evidence type="ECO:0000256" key="1">
    <source>
        <dbReference type="SAM" id="MobiDB-lite"/>
    </source>
</evidence>
<gene>
    <name evidence="2" type="ORF">PUN28_013427</name>
</gene>
<name>A0AAW2F551_9HYME</name>
<feature type="compositionally biased region" description="Basic residues" evidence="1">
    <location>
        <begin position="55"/>
        <end position="64"/>
    </location>
</feature>
<evidence type="ECO:0000313" key="3">
    <source>
        <dbReference type="Proteomes" id="UP001430953"/>
    </source>
</evidence>
<accession>A0AAW2F551</accession>
<organism evidence="2 3">
    <name type="scientific">Cardiocondyla obscurior</name>
    <dbReference type="NCBI Taxonomy" id="286306"/>
    <lineage>
        <taxon>Eukaryota</taxon>
        <taxon>Metazoa</taxon>
        <taxon>Ecdysozoa</taxon>
        <taxon>Arthropoda</taxon>
        <taxon>Hexapoda</taxon>
        <taxon>Insecta</taxon>
        <taxon>Pterygota</taxon>
        <taxon>Neoptera</taxon>
        <taxon>Endopterygota</taxon>
        <taxon>Hymenoptera</taxon>
        <taxon>Apocrita</taxon>
        <taxon>Aculeata</taxon>
        <taxon>Formicoidea</taxon>
        <taxon>Formicidae</taxon>
        <taxon>Myrmicinae</taxon>
        <taxon>Cardiocondyla</taxon>
    </lineage>
</organism>
<keyword evidence="3" id="KW-1185">Reference proteome</keyword>
<proteinExistence type="predicted"/>
<feature type="region of interest" description="Disordered" evidence="1">
    <location>
        <begin position="53"/>
        <end position="72"/>
    </location>
</feature>
<dbReference type="AlphaFoldDB" id="A0AAW2F551"/>
<comment type="caution">
    <text evidence="2">The sequence shown here is derived from an EMBL/GenBank/DDBJ whole genome shotgun (WGS) entry which is preliminary data.</text>
</comment>
<sequence>MVSRDNSVLLLETLQQFVLIVRIKSFNGILFKKGIVINNINMFRKIKIAREKEREKKKKKKKKLLSTSVRYL</sequence>
<reference evidence="2 3" key="1">
    <citation type="submission" date="2023-03" db="EMBL/GenBank/DDBJ databases">
        <title>High recombination rates correlate with genetic variation in Cardiocondyla obscurior ants.</title>
        <authorList>
            <person name="Errbii M."/>
        </authorList>
    </citation>
    <scope>NUCLEOTIDE SEQUENCE [LARGE SCALE GENOMIC DNA]</scope>
    <source>
        <strain evidence="2">Alpha-2009</strain>
        <tissue evidence="2">Whole body</tissue>
    </source>
</reference>
<dbReference type="Proteomes" id="UP001430953">
    <property type="component" value="Unassembled WGS sequence"/>
</dbReference>
<protein>
    <submittedName>
        <fullName evidence="2">Uncharacterized protein</fullName>
    </submittedName>
</protein>